<evidence type="ECO:0000313" key="1">
    <source>
        <dbReference type="EMBL" id="UOE74918.1"/>
    </source>
</evidence>
<dbReference type="Proteomes" id="UP001058458">
    <property type="component" value="Chromosome"/>
</dbReference>
<organism evidence="1 2">
    <name type="scientific">Parageobacillus thermoglucosidasius</name>
    <name type="common">Geobacillus thermoglucosidasius</name>
    <dbReference type="NCBI Taxonomy" id="1426"/>
    <lineage>
        <taxon>Bacteria</taxon>
        <taxon>Bacillati</taxon>
        <taxon>Bacillota</taxon>
        <taxon>Bacilli</taxon>
        <taxon>Bacillales</taxon>
        <taxon>Anoxybacillaceae</taxon>
        <taxon>Parageobacillus</taxon>
    </lineage>
</organism>
<evidence type="ECO:0000313" key="2">
    <source>
        <dbReference type="Proteomes" id="UP001058458"/>
    </source>
</evidence>
<dbReference type="AlphaFoldDB" id="A0AB38QWB0"/>
<proteinExistence type="predicted"/>
<accession>A0AB38QWB0</accession>
<sequence length="60" mass="7215">MRLIEEEVQAPLRGMEGGKLVEERWIAKKYRFQDYLQRTGFVRQFQKKQTIICPFPLIIS</sequence>
<gene>
    <name evidence="1" type="ORF">IMI45_11135</name>
</gene>
<name>A0AB38QWB0_PARTM</name>
<reference evidence="1" key="1">
    <citation type="submission" date="2020-10" db="EMBL/GenBank/DDBJ databases">
        <authorList>
            <person name="Delgado J.A."/>
            <person name="Gonzalez J.M."/>
        </authorList>
    </citation>
    <scope>NUCLEOTIDE SEQUENCE</scope>
    <source>
        <strain evidence="1">23.6</strain>
    </source>
</reference>
<dbReference type="EMBL" id="CP063414">
    <property type="protein sequence ID" value="UOE74918.1"/>
    <property type="molecule type" value="Genomic_DNA"/>
</dbReference>
<protein>
    <submittedName>
        <fullName evidence="1">Uncharacterized protein</fullName>
    </submittedName>
</protein>